<dbReference type="Proteomes" id="UP001501231">
    <property type="component" value="Unassembled WGS sequence"/>
</dbReference>
<keyword evidence="3" id="KW-1185">Reference proteome</keyword>
<reference evidence="2 3" key="1">
    <citation type="journal article" date="2019" name="Int. J. Syst. Evol. Microbiol.">
        <title>The Global Catalogue of Microorganisms (GCM) 10K type strain sequencing project: providing services to taxonomists for standard genome sequencing and annotation.</title>
        <authorList>
            <consortium name="The Broad Institute Genomics Platform"/>
            <consortium name="The Broad Institute Genome Sequencing Center for Infectious Disease"/>
            <person name="Wu L."/>
            <person name="Ma J."/>
        </authorList>
    </citation>
    <scope>NUCLEOTIDE SEQUENCE [LARGE SCALE GENOMIC DNA]</scope>
    <source>
        <strain evidence="2 3">JCM 3325</strain>
    </source>
</reference>
<dbReference type="RefSeq" id="WP_344596183.1">
    <property type="nucleotide sequence ID" value="NZ_BAAARW010000037.1"/>
</dbReference>
<evidence type="ECO:0000313" key="2">
    <source>
        <dbReference type="EMBL" id="GAA2449322.1"/>
    </source>
</evidence>
<accession>A0ABN3K4L2</accession>
<proteinExistence type="predicted"/>
<evidence type="ECO:0000313" key="3">
    <source>
        <dbReference type="Proteomes" id="UP001501231"/>
    </source>
</evidence>
<organism evidence="2 3">
    <name type="scientific">Actinomadura vinacea</name>
    <dbReference type="NCBI Taxonomy" id="115336"/>
    <lineage>
        <taxon>Bacteria</taxon>
        <taxon>Bacillati</taxon>
        <taxon>Actinomycetota</taxon>
        <taxon>Actinomycetes</taxon>
        <taxon>Streptosporangiales</taxon>
        <taxon>Thermomonosporaceae</taxon>
        <taxon>Actinomadura</taxon>
    </lineage>
</organism>
<name>A0ABN3K4L2_9ACTN</name>
<protein>
    <submittedName>
        <fullName evidence="2">Uncharacterized protein</fullName>
    </submittedName>
</protein>
<sequence length="132" mass="14011">MSVDEFRPVDQGAAGRPRHPLLQFHGGLDAGGGGPRQRIVRERDRLRGEFEGAAQQSRPPCRRGCRGQHASSALPVLCEPCGTFIGGVSVLVAAAFGRAFQCGRRFLIRPGGGRGQLPGAQVRVVTGGLREV</sequence>
<gene>
    <name evidence="2" type="ORF">GCM10010191_78630</name>
</gene>
<evidence type="ECO:0000256" key="1">
    <source>
        <dbReference type="SAM" id="MobiDB-lite"/>
    </source>
</evidence>
<comment type="caution">
    <text evidence="2">The sequence shown here is derived from an EMBL/GenBank/DDBJ whole genome shotgun (WGS) entry which is preliminary data.</text>
</comment>
<dbReference type="EMBL" id="BAAARW010000037">
    <property type="protein sequence ID" value="GAA2449322.1"/>
    <property type="molecule type" value="Genomic_DNA"/>
</dbReference>
<feature type="region of interest" description="Disordered" evidence="1">
    <location>
        <begin position="1"/>
        <end position="36"/>
    </location>
</feature>